<comment type="similarity">
    <text evidence="2">Belongs to the resistance-nodulation-cell division (RND) (TC 2.A.6) family. MmpL subfamily.</text>
</comment>
<evidence type="ECO:0000256" key="1">
    <source>
        <dbReference type="ARBA" id="ARBA00004651"/>
    </source>
</evidence>
<comment type="caution">
    <text evidence="9">The sequence shown here is derived from an EMBL/GenBank/DDBJ whole genome shotgun (WGS) entry which is preliminary data.</text>
</comment>
<feature type="transmembrane region" description="Helical" evidence="7">
    <location>
        <begin position="669"/>
        <end position="688"/>
    </location>
</feature>
<dbReference type="Gene3D" id="1.20.1640.10">
    <property type="entry name" value="Multidrug efflux transporter AcrB transmembrane domain"/>
    <property type="match status" value="2"/>
</dbReference>
<evidence type="ECO:0000313" key="9">
    <source>
        <dbReference type="EMBL" id="RJS45547.1"/>
    </source>
</evidence>
<dbReference type="GO" id="GO:0005886">
    <property type="term" value="C:plasma membrane"/>
    <property type="evidence" value="ECO:0007669"/>
    <property type="project" value="UniProtKB-SubCell"/>
</dbReference>
<feature type="transmembrane region" description="Helical" evidence="7">
    <location>
        <begin position="643"/>
        <end position="663"/>
    </location>
</feature>
<feature type="transmembrane region" description="Helical" evidence="7">
    <location>
        <begin position="380"/>
        <end position="398"/>
    </location>
</feature>
<dbReference type="PANTHER" id="PTHR33406">
    <property type="entry name" value="MEMBRANE PROTEIN MJ1562-RELATED"/>
    <property type="match status" value="1"/>
</dbReference>
<gene>
    <name evidence="9" type="ORF">D4739_04475</name>
</gene>
<dbReference type="InterPro" id="IPR050545">
    <property type="entry name" value="Mycobact_MmpL"/>
</dbReference>
<feature type="transmembrane region" description="Helical" evidence="7">
    <location>
        <begin position="530"/>
        <end position="552"/>
    </location>
</feature>
<dbReference type="AlphaFoldDB" id="A0A3A5HC43"/>
<feature type="transmembrane region" description="Helical" evidence="7">
    <location>
        <begin position="294"/>
        <end position="312"/>
    </location>
</feature>
<organism evidence="9 10">
    <name type="scientific">Nocardioides cavernaquae</name>
    <dbReference type="NCBI Taxonomy" id="2321396"/>
    <lineage>
        <taxon>Bacteria</taxon>
        <taxon>Bacillati</taxon>
        <taxon>Actinomycetota</taxon>
        <taxon>Actinomycetes</taxon>
        <taxon>Propionibacteriales</taxon>
        <taxon>Nocardioidaceae</taxon>
        <taxon>Nocardioides</taxon>
    </lineage>
</organism>
<evidence type="ECO:0000256" key="7">
    <source>
        <dbReference type="SAM" id="Phobius"/>
    </source>
</evidence>
<dbReference type="RefSeq" id="WP_120059447.1">
    <property type="nucleotide sequence ID" value="NZ_QYRP01000002.1"/>
</dbReference>
<dbReference type="Proteomes" id="UP000276542">
    <property type="component" value="Unassembled WGS sequence"/>
</dbReference>
<proteinExistence type="inferred from homology"/>
<dbReference type="EMBL" id="QYRP01000002">
    <property type="protein sequence ID" value="RJS45547.1"/>
    <property type="molecule type" value="Genomic_DNA"/>
</dbReference>
<dbReference type="PROSITE" id="PS50156">
    <property type="entry name" value="SSD"/>
    <property type="match status" value="1"/>
</dbReference>
<feature type="transmembrane region" description="Helical" evidence="7">
    <location>
        <begin position="557"/>
        <end position="575"/>
    </location>
</feature>
<feature type="transmembrane region" description="Helical" evidence="7">
    <location>
        <begin position="244"/>
        <end position="267"/>
    </location>
</feature>
<evidence type="ECO:0000313" key="10">
    <source>
        <dbReference type="Proteomes" id="UP000276542"/>
    </source>
</evidence>
<evidence type="ECO:0000259" key="8">
    <source>
        <dbReference type="PROSITE" id="PS50156"/>
    </source>
</evidence>
<reference evidence="10" key="1">
    <citation type="submission" date="2018-09" db="EMBL/GenBank/DDBJ databases">
        <authorList>
            <person name="Zhu H."/>
        </authorList>
    </citation>
    <scope>NUCLEOTIDE SEQUENCE [LARGE SCALE GENOMIC DNA]</scope>
    <source>
        <strain evidence="10">K1W22B-1</strain>
    </source>
</reference>
<feature type="transmembrane region" description="Helical" evidence="7">
    <location>
        <begin position="595"/>
        <end position="617"/>
    </location>
</feature>
<comment type="subcellular location">
    <subcellularLocation>
        <location evidence="1">Cell membrane</location>
        <topology evidence="1">Multi-pass membrane protein</topology>
    </subcellularLocation>
</comment>
<keyword evidence="6 7" id="KW-0472">Membrane</keyword>
<feature type="domain" description="SSD" evidence="8">
    <location>
        <begin position="532"/>
        <end position="694"/>
    </location>
</feature>
<feature type="transmembrane region" description="Helical" evidence="7">
    <location>
        <begin position="191"/>
        <end position="210"/>
    </location>
</feature>
<dbReference type="InterPro" id="IPR000731">
    <property type="entry name" value="SSD"/>
</dbReference>
<evidence type="ECO:0000256" key="2">
    <source>
        <dbReference type="ARBA" id="ARBA00010157"/>
    </source>
</evidence>
<evidence type="ECO:0000256" key="6">
    <source>
        <dbReference type="ARBA" id="ARBA00023136"/>
    </source>
</evidence>
<dbReference type="OrthoDB" id="7051771at2"/>
<accession>A0A3A5HC43</accession>
<feature type="transmembrane region" description="Helical" evidence="7">
    <location>
        <begin position="318"/>
        <end position="346"/>
    </location>
</feature>
<dbReference type="PANTHER" id="PTHR33406:SF11">
    <property type="entry name" value="MEMBRANE PROTEIN SCO6666-RELATED"/>
    <property type="match status" value="1"/>
</dbReference>
<keyword evidence="10" id="KW-1185">Reference proteome</keyword>
<keyword evidence="3" id="KW-1003">Cell membrane</keyword>
<evidence type="ECO:0000256" key="4">
    <source>
        <dbReference type="ARBA" id="ARBA00022692"/>
    </source>
</evidence>
<keyword evidence="4 7" id="KW-0812">Transmembrane</keyword>
<keyword evidence="5 7" id="KW-1133">Transmembrane helix</keyword>
<dbReference type="Pfam" id="PF03176">
    <property type="entry name" value="MMPL"/>
    <property type="match status" value="2"/>
</dbReference>
<evidence type="ECO:0000256" key="5">
    <source>
        <dbReference type="ARBA" id="ARBA00022989"/>
    </source>
</evidence>
<feature type="transmembrane region" description="Helical" evidence="7">
    <location>
        <begin position="217"/>
        <end position="238"/>
    </location>
</feature>
<dbReference type="InterPro" id="IPR004869">
    <property type="entry name" value="MMPL_dom"/>
</dbReference>
<name>A0A3A5HC43_9ACTN</name>
<protein>
    <submittedName>
        <fullName evidence="9">MMPL family transporter</fullName>
    </submittedName>
</protein>
<evidence type="ECO:0000256" key="3">
    <source>
        <dbReference type="ARBA" id="ARBA00022475"/>
    </source>
</evidence>
<sequence>MFDGILRRTSSLTWRHPRALLAAILLFAAVAGFFGHDVERHLSAAGFADPASPSEKASRVLADELGHSAEPGLVVLVRPADGDVLDVADPAIRAEVGRLAGQVAKGEYIGRVDNPLTAPDPAATGLVSTTPDGKVTSLVLAAYLTDPDVEDKGGVADESVRKLVKSDLVDVGFGGYAPSFNEVNDQTREDLTKAELIAFPILGILLLLVFRSLIAMFIPLVVGGLSIIGTLLALRIMSSFVDTSLFALNIATALSLGLAVDYALLIVSRHREEVAKHGYTETALRNTISSAGRTVLFSGLTVAGAMTALVLMPQRFLYSIGVAGGVVGILSAVMAVLVVPAVLAWLGPNVNKFSIRTGPAVSDASTGWLRLARGVMRRPVLVAVATTVALLTLAWPLADTHLTGPSSQAVPPGAQAYGVTQYLNANYPRAVMEGVSLTVTGEVSDAELERLTREVGAVAHVDGAVPPFQRVSDDLAVTTLALDGPALSETSQDAVREIKDLSVGSGELLVSGNTARFIDQKVSLAQNAPMVVGLIVLLTLVLLFLLTGSVLLPLKTLVMNALTLSAVLGILVIVFEKKVGASLLDYPGPYAVEVTSMVFLFVVTFALATDYAVLVMARIKELRDGGMTNEEAVAQGVARTGRIISAAALMIAVVFAAFAVSPVFFMKQIAVGMALAVIIDATVVRALLVPSLMRLLGEANWWAPKPLRRFHERFGIREG</sequence>
<dbReference type="SUPFAM" id="SSF82866">
    <property type="entry name" value="Multidrug efflux transporter AcrB transmembrane domain"/>
    <property type="match status" value="2"/>
</dbReference>